<dbReference type="InterPro" id="IPR014910">
    <property type="entry name" value="YdhR"/>
</dbReference>
<gene>
    <name evidence="1" type="ORF">METZ01_LOCUS249722</name>
</gene>
<sequence length="135" mass="14897">MKKILFLLIAVFTFSCNQTDQKKSEEASSHENMMVLLVNYELQDMSLEDHAKLGSDVSPNFKPENVDGLIGKTFIGNVDAGVFGGVYYFKSKESVDTYLDSELWKGVVAHPNLVNFTTEVYGVAPITVSNGIPVL</sequence>
<evidence type="ECO:0000313" key="1">
    <source>
        <dbReference type="EMBL" id="SVB96868.1"/>
    </source>
</evidence>
<accession>A0A382IBD7</accession>
<proteinExistence type="predicted"/>
<organism evidence="1">
    <name type="scientific">marine metagenome</name>
    <dbReference type="NCBI Taxonomy" id="408172"/>
    <lineage>
        <taxon>unclassified sequences</taxon>
        <taxon>metagenomes</taxon>
        <taxon>ecological metagenomes</taxon>
    </lineage>
</organism>
<dbReference type="InterPro" id="IPR011008">
    <property type="entry name" value="Dimeric_a/b-barrel"/>
</dbReference>
<evidence type="ECO:0008006" key="2">
    <source>
        <dbReference type="Google" id="ProtNLM"/>
    </source>
</evidence>
<protein>
    <recommendedName>
        <fullName evidence="2">Stress-response A/B barrel domain-containing protein</fullName>
    </recommendedName>
</protein>
<dbReference type="Pfam" id="PF08803">
    <property type="entry name" value="ydhR"/>
    <property type="match status" value="1"/>
</dbReference>
<dbReference type="EMBL" id="UINC01066303">
    <property type="protein sequence ID" value="SVB96868.1"/>
    <property type="molecule type" value="Genomic_DNA"/>
</dbReference>
<dbReference type="PROSITE" id="PS51257">
    <property type="entry name" value="PROKAR_LIPOPROTEIN"/>
    <property type="match status" value="1"/>
</dbReference>
<name>A0A382IBD7_9ZZZZ</name>
<reference evidence="1" key="1">
    <citation type="submission" date="2018-05" db="EMBL/GenBank/DDBJ databases">
        <authorList>
            <person name="Lanie J.A."/>
            <person name="Ng W.-L."/>
            <person name="Kazmierczak K.M."/>
            <person name="Andrzejewski T.M."/>
            <person name="Davidsen T.M."/>
            <person name="Wayne K.J."/>
            <person name="Tettelin H."/>
            <person name="Glass J.I."/>
            <person name="Rusch D."/>
            <person name="Podicherti R."/>
            <person name="Tsui H.-C.T."/>
            <person name="Winkler M.E."/>
        </authorList>
    </citation>
    <scope>NUCLEOTIDE SEQUENCE</scope>
</reference>
<dbReference type="SUPFAM" id="SSF54909">
    <property type="entry name" value="Dimeric alpha+beta barrel"/>
    <property type="match status" value="1"/>
</dbReference>
<dbReference type="Gene3D" id="3.30.70.100">
    <property type="match status" value="1"/>
</dbReference>
<dbReference type="AlphaFoldDB" id="A0A382IBD7"/>